<proteinExistence type="predicted"/>
<keyword evidence="3" id="KW-1185">Reference proteome</keyword>
<reference evidence="2" key="1">
    <citation type="submission" date="2023-04" db="EMBL/GenBank/DDBJ databases">
        <authorList>
            <consortium name="ELIXIR-Norway"/>
        </authorList>
    </citation>
    <scope>NUCLEOTIDE SEQUENCE [LARGE SCALE GENOMIC DNA]</scope>
</reference>
<dbReference type="Proteomes" id="UP001176941">
    <property type="component" value="Chromosome 20"/>
</dbReference>
<name>A0ABN8YK04_RANTA</name>
<feature type="region of interest" description="Disordered" evidence="1">
    <location>
        <begin position="88"/>
        <end position="112"/>
    </location>
</feature>
<organism evidence="2 3">
    <name type="scientific">Rangifer tarandus platyrhynchus</name>
    <name type="common">Svalbard reindeer</name>
    <dbReference type="NCBI Taxonomy" id="3082113"/>
    <lineage>
        <taxon>Eukaryota</taxon>
        <taxon>Metazoa</taxon>
        <taxon>Chordata</taxon>
        <taxon>Craniata</taxon>
        <taxon>Vertebrata</taxon>
        <taxon>Euteleostomi</taxon>
        <taxon>Mammalia</taxon>
        <taxon>Eutheria</taxon>
        <taxon>Laurasiatheria</taxon>
        <taxon>Artiodactyla</taxon>
        <taxon>Ruminantia</taxon>
        <taxon>Pecora</taxon>
        <taxon>Cervidae</taxon>
        <taxon>Odocoileinae</taxon>
        <taxon>Rangifer</taxon>
    </lineage>
</organism>
<feature type="region of interest" description="Disordered" evidence="1">
    <location>
        <begin position="50"/>
        <end position="70"/>
    </location>
</feature>
<evidence type="ECO:0000313" key="2">
    <source>
        <dbReference type="EMBL" id="CAI9161405.1"/>
    </source>
</evidence>
<gene>
    <name evidence="2" type="ORF">MRATA1EN1_LOCUS10367</name>
</gene>
<sequence length="112" mass="11880">MGVCVSGCPVAQWCLIVCDPVDHSLRGSSVRGIILARILDSVAMPSFHTPFQDPSQLRAPSAQEAPPTLSSIDQESCAVCSFPGTLQISSSPPSKGQQGNPQNFYHSSDSTY</sequence>
<evidence type="ECO:0000256" key="1">
    <source>
        <dbReference type="SAM" id="MobiDB-lite"/>
    </source>
</evidence>
<evidence type="ECO:0000313" key="3">
    <source>
        <dbReference type="Proteomes" id="UP001176941"/>
    </source>
</evidence>
<protein>
    <submittedName>
        <fullName evidence="2">Uncharacterized protein</fullName>
    </submittedName>
</protein>
<dbReference type="EMBL" id="OX459956">
    <property type="protein sequence ID" value="CAI9161405.1"/>
    <property type="molecule type" value="Genomic_DNA"/>
</dbReference>
<accession>A0ABN8YK04</accession>